<feature type="region of interest" description="Disordered" evidence="1">
    <location>
        <begin position="36"/>
        <end position="71"/>
    </location>
</feature>
<reference evidence="2" key="1">
    <citation type="submission" date="2014-09" db="EMBL/GenBank/DDBJ databases">
        <authorList>
            <person name="Magalhaes I.L.F."/>
            <person name="Oliveira U."/>
            <person name="Santos F.R."/>
            <person name="Vidigal T.H.D.A."/>
            <person name="Brescovit A.D."/>
            <person name="Santos A.J."/>
        </authorList>
    </citation>
    <scope>NUCLEOTIDE SEQUENCE</scope>
    <source>
        <tissue evidence="2">Shoot tissue taken approximately 20 cm above the soil surface</tissue>
    </source>
</reference>
<sequence length="71" mass="8443">MKRWLSSWRRWLRQLILRSSQWRSVTFYQLLTRMSSEPDVPHGASYPPLSRRKRGVATRTVPLSSRTTVAR</sequence>
<reference evidence="2" key="2">
    <citation type="journal article" date="2015" name="Data Brief">
        <title>Shoot transcriptome of the giant reed, Arundo donax.</title>
        <authorList>
            <person name="Barrero R.A."/>
            <person name="Guerrero F.D."/>
            <person name="Moolhuijzen P."/>
            <person name="Goolsby J.A."/>
            <person name="Tidwell J."/>
            <person name="Bellgard S.E."/>
            <person name="Bellgard M.I."/>
        </authorList>
    </citation>
    <scope>NUCLEOTIDE SEQUENCE</scope>
    <source>
        <tissue evidence="2">Shoot tissue taken approximately 20 cm above the soil surface</tissue>
    </source>
</reference>
<accession>A0A0A9CNG6</accession>
<organism evidence="2">
    <name type="scientific">Arundo donax</name>
    <name type="common">Giant reed</name>
    <name type="synonym">Donax arundinaceus</name>
    <dbReference type="NCBI Taxonomy" id="35708"/>
    <lineage>
        <taxon>Eukaryota</taxon>
        <taxon>Viridiplantae</taxon>
        <taxon>Streptophyta</taxon>
        <taxon>Embryophyta</taxon>
        <taxon>Tracheophyta</taxon>
        <taxon>Spermatophyta</taxon>
        <taxon>Magnoliopsida</taxon>
        <taxon>Liliopsida</taxon>
        <taxon>Poales</taxon>
        <taxon>Poaceae</taxon>
        <taxon>PACMAD clade</taxon>
        <taxon>Arundinoideae</taxon>
        <taxon>Arundineae</taxon>
        <taxon>Arundo</taxon>
    </lineage>
</organism>
<evidence type="ECO:0000313" key="2">
    <source>
        <dbReference type="EMBL" id="JAD77864.1"/>
    </source>
</evidence>
<protein>
    <submittedName>
        <fullName evidence="2">Uncharacterized protein</fullName>
    </submittedName>
</protein>
<evidence type="ECO:0000256" key="1">
    <source>
        <dbReference type="SAM" id="MobiDB-lite"/>
    </source>
</evidence>
<name>A0A0A9CNG6_ARUDO</name>
<dbReference type="AlphaFoldDB" id="A0A0A9CNG6"/>
<dbReference type="EMBL" id="GBRH01220031">
    <property type="protein sequence ID" value="JAD77864.1"/>
    <property type="molecule type" value="Transcribed_RNA"/>
</dbReference>
<feature type="compositionally biased region" description="Polar residues" evidence="1">
    <location>
        <begin position="61"/>
        <end position="71"/>
    </location>
</feature>
<proteinExistence type="predicted"/>